<name>A0A9Q9AZG7_9PEZI</name>
<evidence type="ECO:0000256" key="1">
    <source>
        <dbReference type="SAM" id="MobiDB-lite"/>
    </source>
</evidence>
<organism evidence="2 3">
    <name type="scientific">Septoria linicola</name>
    <dbReference type="NCBI Taxonomy" id="215465"/>
    <lineage>
        <taxon>Eukaryota</taxon>
        <taxon>Fungi</taxon>
        <taxon>Dikarya</taxon>
        <taxon>Ascomycota</taxon>
        <taxon>Pezizomycotina</taxon>
        <taxon>Dothideomycetes</taxon>
        <taxon>Dothideomycetidae</taxon>
        <taxon>Mycosphaerellales</taxon>
        <taxon>Mycosphaerellaceae</taxon>
        <taxon>Septoria</taxon>
    </lineage>
</organism>
<reference evidence="2" key="1">
    <citation type="submission" date="2022-06" db="EMBL/GenBank/DDBJ databases">
        <title>Complete genome sequences of two strains of the flax pathogen Septoria linicola.</title>
        <authorList>
            <person name="Lapalu N."/>
            <person name="Simon A."/>
            <person name="Demenou B."/>
            <person name="Paumier D."/>
            <person name="Guillot M.-P."/>
            <person name="Gout L."/>
            <person name="Valade R."/>
        </authorList>
    </citation>
    <scope>NUCLEOTIDE SEQUENCE</scope>
    <source>
        <strain evidence="2">SE15195</strain>
    </source>
</reference>
<sequence>MPVNGCCDNNQGQPFCGSIGGHNMVNNAQQSILFHNAQQCERQQFGECKIPRRTSRECCSKPWPEYELDRPIELMQCSARLSLGGDIVRGPPKEQPQAQPGRGGGRGGFIVGPDESDLEKRVVPPGCRTPTFLSFKDDEGVRHEMNFLPEDARGVSDSLRRKEYLSLLTYRIR</sequence>
<accession>A0A9Q9AZG7</accession>
<dbReference type="Proteomes" id="UP001056384">
    <property type="component" value="Chromosome 11"/>
</dbReference>
<feature type="region of interest" description="Disordered" evidence="1">
    <location>
        <begin position="85"/>
        <end position="115"/>
    </location>
</feature>
<dbReference type="EMBL" id="CP099428">
    <property type="protein sequence ID" value="USW58852.1"/>
    <property type="molecule type" value="Genomic_DNA"/>
</dbReference>
<proteinExistence type="predicted"/>
<evidence type="ECO:0000313" key="2">
    <source>
        <dbReference type="EMBL" id="USW58852.1"/>
    </source>
</evidence>
<feature type="compositionally biased region" description="Gly residues" evidence="1">
    <location>
        <begin position="101"/>
        <end position="110"/>
    </location>
</feature>
<dbReference type="AlphaFoldDB" id="A0A9Q9AZG7"/>
<keyword evidence="3" id="KW-1185">Reference proteome</keyword>
<evidence type="ECO:0000313" key="3">
    <source>
        <dbReference type="Proteomes" id="UP001056384"/>
    </source>
</evidence>
<protein>
    <submittedName>
        <fullName evidence="2">Uncharacterized protein</fullName>
    </submittedName>
</protein>
<gene>
    <name evidence="2" type="ORF">Slin15195_G121710</name>
</gene>